<reference evidence="11" key="1">
    <citation type="submission" date="2020-06" db="EMBL/GenBank/DDBJ databases">
        <title>Stable isotope informed genome-resolved metagenomics uncovers potential trophic interactions in rhizosphere soil.</title>
        <authorList>
            <person name="Starr E.P."/>
            <person name="Shi S."/>
            <person name="Blazewicz S.J."/>
            <person name="Koch B.J."/>
            <person name="Probst A.J."/>
            <person name="Hungate B.A."/>
            <person name="Pett-Ridge J."/>
            <person name="Firestone M.K."/>
            <person name="Banfield J.F."/>
        </authorList>
    </citation>
    <scope>NUCLEOTIDE SEQUENCE</scope>
    <source>
        <strain evidence="11">YM_69_17</strain>
    </source>
</reference>
<feature type="compositionally biased region" description="Low complexity" evidence="10">
    <location>
        <begin position="143"/>
        <end position="178"/>
    </location>
</feature>
<dbReference type="Gene3D" id="1.20.5.3310">
    <property type="match status" value="1"/>
</dbReference>
<feature type="region of interest" description="Disordered" evidence="10">
    <location>
        <begin position="101"/>
        <end position="178"/>
    </location>
</feature>
<name>A0A952FQR1_9PROT</name>
<organism evidence="11 12">
    <name type="scientific">Inquilinus limosus</name>
    <dbReference type="NCBI Taxonomy" id="171674"/>
    <lineage>
        <taxon>Bacteria</taxon>
        <taxon>Pseudomonadati</taxon>
        <taxon>Pseudomonadota</taxon>
        <taxon>Alphaproteobacteria</taxon>
        <taxon>Rhodospirillales</taxon>
        <taxon>Rhodospirillaceae</taxon>
        <taxon>Inquilinus</taxon>
    </lineage>
</organism>
<comment type="subcellular location">
    <subcellularLocation>
        <location evidence="9">Cell membrane</location>
        <topology evidence="9">Single-pass membrane protein</topology>
    </subcellularLocation>
    <subcellularLocation>
        <location evidence="1">Membrane</location>
        <topology evidence="1">Single-pass membrane protein</topology>
    </subcellularLocation>
</comment>
<dbReference type="PANTHER" id="PTHR33162:SF1">
    <property type="entry name" value="SEC-INDEPENDENT PROTEIN TRANSLOCASE PROTEIN TATA, CHLOROPLASTIC"/>
    <property type="match status" value="1"/>
</dbReference>
<dbReference type="NCBIfam" id="TIGR01410">
    <property type="entry name" value="tatB"/>
    <property type="match status" value="1"/>
</dbReference>
<evidence type="ECO:0000256" key="5">
    <source>
        <dbReference type="ARBA" id="ARBA00022927"/>
    </source>
</evidence>
<dbReference type="PRINTS" id="PR01506">
    <property type="entry name" value="TATBPROTEIN"/>
</dbReference>
<dbReference type="InterPro" id="IPR018448">
    <property type="entry name" value="TatB"/>
</dbReference>
<keyword evidence="3 9" id="KW-1003">Cell membrane</keyword>
<evidence type="ECO:0000256" key="1">
    <source>
        <dbReference type="ARBA" id="ARBA00004167"/>
    </source>
</evidence>
<evidence type="ECO:0000256" key="2">
    <source>
        <dbReference type="ARBA" id="ARBA00022448"/>
    </source>
</evidence>
<evidence type="ECO:0000313" key="12">
    <source>
        <dbReference type="Proteomes" id="UP000700706"/>
    </source>
</evidence>
<keyword evidence="7 9" id="KW-0811">Translocation</keyword>
<comment type="subunit">
    <text evidence="9">The Tat system comprises two distinct complexes: a TatABC complex, containing multiple copies of TatA, TatB and TatC subunits, and a separate TatA complex, containing only TatA subunits. Substrates initially bind to the TatABC complex, which probably triggers association of the separate TatA complex to form the active translocon.</text>
</comment>
<protein>
    <recommendedName>
        <fullName evidence="9">Sec-independent protein translocase protein TatB</fullName>
    </recommendedName>
</protein>
<feature type="compositionally biased region" description="Pro residues" evidence="10">
    <location>
        <begin position="132"/>
        <end position="142"/>
    </location>
</feature>
<evidence type="ECO:0000256" key="6">
    <source>
        <dbReference type="ARBA" id="ARBA00022989"/>
    </source>
</evidence>
<dbReference type="Pfam" id="PF02416">
    <property type="entry name" value="TatA_B_E"/>
    <property type="match status" value="1"/>
</dbReference>
<evidence type="ECO:0000256" key="8">
    <source>
        <dbReference type="ARBA" id="ARBA00023136"/>
    </source>
</evidence>
<keyword evidence="2 9" id="KW-0813">Transport</keyword>
<sequence>MFGFDWSELMIIVVVALVVLGPKDLPRALYQLGKWTRHARRITGEFQRHVDDIVRQAELEEVRKTVQDAAKSLDVRGQVAEHVNTVLDPVKDIKQAFDKAAPGATPLAEPDKAATNGQAAPEAQPVEGPQPVEAPQPAPDVPAPEAAAEPAPAAAPAIPATGPAAAPAPATIPTDRAS</sequence>
<comment type="similarity">
    <text evidence="9">Belongs to the TatB family.</text>
</comment>
<keyword evidence="5 9" id="KW-0653">Protein transport</keyword>
<dbReference type="EMBL" id="JAEKLZ010000246">
    <property type="protein sequence ID" value="MBW8726974.1"/>
    <property type="molecule type" value="Genomic_DNA"/>
</dbReference>
<evidence type="ECO:0000256" key="4">
    <source>
        <dbReference type="ARBA" id="ARBA00022692"/>
    </source>
</evidence>
<keyword evidence="8 9" id="KW-0472">Membrane</keyword>
<dbReference type="GO" id="GO:0033281">
    <property type="term" value="C:TAT protein transport complex"/>
    <property type="evidence" value="ECO:0007669"/>
    <property type="project" value="UniProtKB-UniRule"/>
</dbReference>
<proteinExistence type="inferred from homology"/>
<dbReference type="GO" id="GO:0008320">
    <property type="term" value="F:protein transmembrane transporter activity"/>
    <property type="evidence" value="ECO:0007669"/>
    <property type="project" value="UniProtKB-UniRule"/>
</dbReference>
<gene>
    <name evidence="9 11" type="primary">tatB</name>
    <name evidence="11" type="ORF">JF625_17740</name>
</gene>
<dbReference type="InterPro" id="IPR003369">
    <property type="entry name" value="TatA/B/E"/>
</dbReference>
<evidence type="ECO:0000313" key="11">
    <source>
        <dbReference type="EMBL" id="MBW8726974.1"/>
    </source>
</evidence>
<dbReference type="PANTHER" id="PTHR33162">
    <property type="entry name" value="SEC-INDEPENDENT PROTEIN TRANSLOCASE PROTEIN TATA, CHLOROPLASTIC"/>
    <property type="match status" value="1"/>
</dbReference>
<comment type="caution">
    <text evidence="11">The sequence shown here is derived from an EMBL/GenBank/DDBJ whole genome shotgun (WGS) entry which is preliminary data.</text>
</comment>
<keyword evidence="4 9" id="KW-0812">Transmembrane</keyword>
<accession>A0A952FQR1</accession>
<dbReference type="HAMAP" id="MF_00237">
    <property type="entry name" value="TatB"/>
    <property type="match status" value="1"/>
</dbReference>
<evidence type="ECO:0000256" key="9">
    <source>
        <dbReference type="HAMAP-Rule" id="MF_00237"/>
    </source>
</evidence>
<evidence type="ECO:0000256" key="3">
    <source>
        <dbReference type="ARBA" id="ARBA00022475"/>
    </source>
</evidence>
<dbReference type="Proteomes" id="UP000700706">
    <property type="component" value="Unassembled WGS sequence"/>
</dbReference>
<dbReference type="AlphaFoldDB" id="A0A952FQR1"/>
<dbReference type="GO" id="GO:0043953">
    <property type="term" value="P:protein transport by the Tat complex"/>
    <property type="evidence" value="ECO:0007669"/>
    <property type="project" value="UniProtKB-UniRule"/>
</dbReference>
<evidence type="ECO:0000256" key="10">
    <source>
        <dbReference type="SAM" id="MobiDB-lite"/>
    </source>
</evidence>
<comment type="function">
    <text evidence="9">Part of the twin-arginine translocation (Tat) system that transports large folded proteins containing a characteristic twin-arginine motif in their signal peptide across membranes. Together with TatC, TatB is part of a receptor directly interacting with Tat signal peptides. TatB may form an oligomeric binding site that transiently accommodates folded Tat precursor proteins before their translocation.</text>
</comment>
<evidence type="ECO:0000256" key="7">
    <source>
        <dbReference type="ARBA" id="ARBA00023010"/>
    </source>
</evidence>
<keyword evidence="6 9" id="KW-1133">Transmembrane helix</keyword>